<dbReference type="OrthoDB" id="4225815at2759"/>
<evidence type="ECO:0000256" key="5">
    <source>
        <dbReference type="ARBA" id="ARBA00023157"/>
    </source>
</evidence>
<evidence type="ECO:0000256" key="6">
    <source>
        <dbReference type="ARBA" id="ARBA00093546"/>
    </source>
</evidence>
<keyword evidence="7" id="KW-0732">Signal</keyword>
<feature type="signal peptide" evidence="7">
    <location>
        <begin position="1"/>
        <end position="22"/>
    </location>
</feature>
<gene>
    <name evidence="8" type="ORF">BDP27DRAFT_1338517</name>
</gene>
<comment type="caution">
    <text evidence="8">The sequence shown here is derived from an EMBL/GenBank/DDBJ whole genome shotgun (WGS) entry which is preliminary data.</text>
</comment>
<keyword evidence="5 7" id="KW-1015">Disulfide bond</keyword>
<evidence type="ECO:0000313" key="8">
    <source>
        <dbReference type="EMBL" id="KAF9061201.1"/>
    </source>
</evidence>
<dbReference type="CDD" id="cd23507">
    <property type="entry name" value="hydrophobin_I"/>
    <property type="match status" value="1"/>
</dbReference>
<evidence type="ECO:0000256" key="3">
    <source>
        <dbReference type="ARBA" id="ARBA00022512"/>
    </source>
</evidence>
<keyword evidence="9" id="KW-1185">Reference proteome</keyword>
<dbReference type="InterPro" id="IPR001338">
    <property type="entry name" value="Class_I_Hydrophobin"/>
</dbReference>
<evidence type="ECO:0000256" key="1">
    <source>
        <dbReference type="ARBA" id="ARBA00004191"/>
    </source>
</evidence>
<sequence>MFSRISTIAFFALFAFTLLATASPGYVKRWATTTPPVTTTVTVTAPATTSTVTAGQCSTGPVQCCTSTETAGSAAGAAVLGLLGIVVQDATVLLGLGCSGINVAGGGTCNSQAVCCQDNAVGGLISIGCIPVTI</sequence>
<dbReference type="GO" id="GO:0009277">
    <property type="term" value="C:fungal-type cell wall"/>
    <property type="evidence" value="ECO:0007669"/>
    <property type="project" value="InterPro"/>
</dbReference>
<reference evidence="8" key="1">
    <citation type="submission" date="2020-11" db="EMBL/GenBank/DDBJ databases">
        <authorList>
            <consortium name="DOE Joint Genome Institute"/>
            <person name="Ahrendt S."/>
            <person name="Riley R."/>
            <person name="Andreopoulos W."/>
            <person name="Labutti K."/>
            <person name="Pangilinan J."/>
            <person name="Ruiz-Duenas F.J."/>
            <person name="Barrasa J.M."/>
            <person name="Sanchez-Garcia M."/>
            <person name="Camarero S."/>
            <person name="Miyauchi S."/>
            <person name="Serrano A."/>
            <person name="Linde D."/>
            <person name="Babiker R."/>
            <person name="Drula E."/>
            <person name="Ayuso-Fernandez I."/>
            <person name="Pacheco R."/>
            <person name="Padilla G."/>
            <person name="Ferreira P."/>
            <person name="Barriuso J."/>
            <person name="Kellner H."/>
            <person name="Castanera R."/>
            <person name="Alfaro M."/>
            <person name="Ramirez L."/>
            <person name="Pisabarro A.G."/>
            <person name="Kuo A."/>
            <person name="Tritt A."/>
            <person name="Lipzen A."/>
            <person name="He G."/>
            <person name="Yan M."/>
            <person name="Ng V."/>
            <person name="Cullen D."/>
            <person name="Martin F."/>
            <person name="Rosso M.-N."/>
            <person name="Henrissat B."/>
            <person name="Hibbett D."/>
            <person name="Martinez A.T."/>
            <person name="Grigoriev I.V."/>
        </authorList>
    </citation>
    <scope>NUCLEOTIDE SEQUENCE</scope>
    <source>
        <strain evidence="8">AH 40177</strain>
    </source>
</reference>
<dbReference type="GO" id="GO:0005199">
    <property type="term" value="F:structural constituent of cell wall"/>
    <property type="evidence" value="ECO:0007669"/>
    <property type="project" value="InterPro"/>
</dbReference>
<comment type="similarity">
    <text evidence="2 7">Belongs to the fungal hydrophobin family.</text>
</comment>
<evidence type="ECO:0000256" key="7">
    <source>
        <dbReference type="RuleBase" id="RU365009"/>
    </source>
</evidence>
<keyword evidence="3 7" id="KW-0134">Cell wall</keyword>
<comment type="subcellular location">
    <subcellularLocation>
        <location evidence="1 7">Secreted</location>
        <location evidence="1 7">Cell wall</location>
    </subcellularLocation>
</comment>
<evidence type="ECO:0000313" key="9">
    <source>
        <dbReference type="Proteomes" id="UP000772434"/>
    </source>
</evidence>
<organism evidence="8 9">
    <name type="scientific">Rhodocollybia butyracea</name>
    <dbReference type="NCBI Taxonomy" id="206335"/>
    <lineage>
        <taxon>Eukaryota</taxon>
        <taxon>Fungi</taxon>
        <taxon>Dikarya</taxon>
        <taxon>Basidiomycota</taxon>
        <taxon>Agaricomycotina</taxon>
        <taxon>Agaricomycetes</taxon>
        <taxon>Agaricomycetidae</taxon>
        <taxon>Agaricales</taxon>
        <taxon>Marasmiineae</taxon>
        <taxon>Omphalotaceae</taxon>
        <taxon>Rhodocollybia</taxon>
    </lineage>
</organism>
<comment type="subunit">
    <text evidence="6">Self-assembles to form functional amyloid fibrils called rodlets. Self-assembly into fibrillar rodlets occurs spontaneously at hydrophobic:hydrophilic interfaces and the rodlets further associate laterally to form amphipathic monolayers.</text>
</comment>
<proteinExistence type="inferred from homology"/>
<evidence type="ECO:0000256" key="4">
    <source>
        <dbReference type="ARBA" id="ARBA00022525"/>
    </source>
</evidence>
<accession>A0A9P5TZU7</accession>
<dbReference type="AlphaFoldDB" id="A0A9P5TZU7"/>
<protein>
    <recommendedName>
        <fullName evidence="7">Hydrophobin</fullName>
    </recommendedName>
</protein>
<dbReference type="SMART" id="SM00075">
    <property type="entry name" value="HYDRO"/>
    <property type="match status" value="1"/>
</dbReference>
<dbReference type="EMBL" id="JADNRY010000211">
    <property type="protein sequence ID" value="KAF9061201.1"/>
    <property type="molecule type" value="Genomic_DNA"/>
</dbReference>
<name>A0A9P5TZU7_9AGAR</name>
<dbReference type="Pfam" id="PF01185">
    <property type="entry name" value="Hydrophobin"/>
    <property type="match status" value="1"/>
</dbReference>
<dbReference type="Proteomes" id="UP000772434">
    <property type="component" value="Unassembled WGS sequence"/>
</dbReference>
<feature type="chain" id="PRO_5040536309" description="Hydrophobin" evidence="7">
    <location>
        <begin position="23"/>
        <end position="134"/>
    </location>
</feature>
<evidence type="ECO:0000256" key="2">
    <source>
        <dbReference type="ARBA" id="ARBA00010446"/>
    </source>
</evidence>
<keyword evidence="4 7" id="KW-0964">Secreted</keyword>